<comment type="caution">
    <text evidence="1">The sequence shown here is derived from an EMBL/GenBank/DDBJ whole genome shotgun (WGS) entry which is preliminary data.</text>
</comment>
<name>A0A178W1P4_ARATH</name>
<evidence type="ECO:0000313" key="1">
    <source>
        <dbReference type="EMBL" id="OAP12046.1"/>
    </source>
</evidence>
<dbReference type="EMBL" id="LUHQ01000001">
    <property type="protein sequence ID" value="OAP12046.1"/>
    <property type="molecule type" value="Genomic_DNA"/>
</dbReference>
<gene>
    <name evidence="1" type="ordered locus">AXX17_At1g63660</name>
</gene>
<evidence type="ECO:0000313" key="2">
    <source>
        <dbReference type="Proteomes" id="UP000078284"/>
    </source>
</evidence>
<protein>
    <submittedName>
        <fullName evidence="1">Uncharacterized protein</fullName>
    </submittedName>
</protein>
<reference evidence="2" key="1">
    <citation type="journal article" date="2016" name="Proc. Natl. Acad. Sci. U.S.A.">
        <title>Chromosome-level assembly of Arabidopsis thaliana Ler reveals the extent of translocation and inversion polymorphisms.</title>
        <authorList>
            <person name="Zapata L."/>
            <person name="Ding J."/>
            <person name="Willing E.M."/>
            <person name="Hartwig B."/>
            <person name="Bezdan D."/>
            <person name="Jiao W.B."/>
            <person name="Patel V."/>
            <person name="Velikkakam James G."/>
            <person name="Koornneef M."/>
            <person name="Ossowski S."/>
            <person name="Schneeberger K."/>
        </authorList>
    </citation>
    <scope>NUCLEOTIDE SEQUENCE [LARGE SCALE GENOMIC DNA]</scope>
    <source>
        <strain evidence="2">cv. Landsberg erecta</strain>
    </source>
</reference>
<proteinExistence type="predicted"/>
<accession>A0A178W1P4</accession>
<sequence length="64" mass="7452">MKTEIHFRSRSESLITLESIRESTMRITSVLLVTALKEFVEKINCGRGRRETATMRMMINIMGF</sequence>
<organism evidence="1 2">
    <name type="scientific">Arabidopsis thaliana</name>
    <name type="common">Mouse-ear cress</name>
    <dbReference type="NCBI Taxonomy" id="3702"/>
    <lineage>
        <taxon>Eukaryota</taxon>
        <taxon>Viridiplantae</taxon>
        <taxon>Streptophyta</taxon>
        <taxon>Embryophyta</taxon>
        <taxon>Tracheophyta</taxon>
        <taxon>Spermatophyta</taxon>
        <taxon>Magnoliopsida</taxon>
        <taxon>eudicotyledons</taxon>
        <taxon>Gunneridae</taxon>
        <taxon>Pentapetalae</taxon>
        <taxon>rosids</taxon>
        <taxon>malvids</taxon>
        <taxon>Brassicales</taxon>
        <taxon>Brassicaceae</taxon>
        <taxon>Camelineae</taxon>
        <taxon>Arabidopsis</taxon>
    </lineage>
</organism>
<dbReference type="Proteomes" id="UP000078284">
    <property type="component" value="Chromosome 1"/>
</dbReference>
<dbReference type="AlphaFoldDB" id="A0A178W1P4"/>